<accession>A0ACC0Z5S5</accession>
<sequence length="123" mass="14353">MSLQVSTVPTSIKVAKQDRNHRSANFHRSIWGDHFLFYASNSVKKLQDLREEIKRILKANVNKPTEKLPWLIESSDVFNKLKDNNGNFKKSLVKDIRGMLSLYESRTNKNQRIWSVFSQGKCE</sequence>
<evidence type="ECO:0000313" key="2">
    <source>
        <dbReference type="Proteomes" id="UP001163603"/>
    </source>
</evidence>
<name>A0ACC0Z5S5_9ROSI</name>
<dbReference type="EMBL" id="CM047738">
    <property type="protein sequence ID" value="KAJ0045725.1"/>
    <property type="molecule type" value="Genomic_DNA"/>
</dbReference>
<protein>
    <submittedName>
        <fullName evidence="1">Uncharacterized protein</fullName>
    </submittedName>
</protein>
<reference evidence="2" key="1">
    <citation type="journal article" date="2023" name="G3 (Bethesda)">
        <title>Genome assembly and association tests identify interacting loci associated with vigor, precocity, and sex in interspecific pistachio rootstocks.</title>
        <authorList>
            <person name="Palmer W."/>
            <person name="Jacygrad E."/>
            <person name="Sagayaradj S."/>
            <person name="Cavanaugh K."/>
            <person name="Han R."/>
            <person name="Bertier L."/>
            <person name="Beede B."/>
            <person name="Kafkas S."/>
            <person name="Golino D."/>
            <person name="Preece J."/>
            <person name="Michelmore R."/>
        </authorList>
    </citation>
    <scope>NUCLEOTIDE SEQUENCE [LARGE SCALE GENOMIC DNA]</scope>
</reference>
<keyword evidence="2" id="KW-1185">Reference proteome</keyword>
<comment type="caution">
    <text evidence="1">The sequence shown here is derived from an EMBL/GenBank/DDBJ whole genome shotgun (WGS) entry which is preliminary data.</text>
</comment>
<organism evidence="1 2">
    <name type="scientific">Pistacia integerrima</name>
    <dbReference type="NCBI Taxonomy" id="434235"/>
    <lineage>
        <taxon>Eukaryota</taxon>
        <taxon>Viridiplantae</taxon>
        <taxon>Streptophyta</taxon>
        <taxon>Embryophyta</taxon>
        <taxon>Tracheophyta</taxon>
        <taxon>Spermatophyta</taxon>
        <taxon>Magnoliopsida</taxon>
        <taxon>eudicotyledons</taxon>
        <taxon>Gunneridae</taxon>
        <taxon>Pentapetalae</taxon>
        <taxon>rosids</taxon>
        <taxon>malvids</taxon>
        <taxon>Sapindales</taxon>
        <taxon>Anacardiaceae</taxon>
        <taxon>Pistacia</taxon>
    </lineage>
</organism>
<gene>
    <name evidence="1" type="ORF">Pint_04326</name>
</gene>
<proteinExistence type="predicted"/>
<evidence type="ECO:0000313" key="1">
    <source>
        <dbReference type="EMBL" id="KAJ0045725.1"/>
    </source>
</evidence>
<dbReference type="Proteomes" id="UP001163603">
    <property type="component" value="Chromosome 3"/>
</dbReference>